<dbReference type="GeneID" id="69118043"/>
<reference evidence="1 2" key="1">
    <citation type="journal article" date="2019" name="Int. J. Syst. Evol. Microbiol.">
        <title>The Global Catalogue of Microorganisms (GCM) 10K type strain sequencing project: providing services to taxonomists for standard genome sequencing and annotation.</title>
        <authorList>
            <consortium name="The Broad Institute Genomics Platform"/>
            <consortium name="The Broad Institute Genome Sequencing Center for Infectious Disease"/>
            <person name="Wu L."/>
            <person name="Ma J."/>
        </authorList>
    </citation>
    <scope>NUCLEOTIDE SEQUENCE [LARGE SCALE GENOMIC DNA]</scope>
    <source>
        <strain evidence="1 2">CGMCC 1.12562</strain>
    </source>
</reference>
<organism evidence="1 2">
    <name type="scientific">Halobacterium litoreum</name>
    <dbReference type="NCBI Taxonomy" id="2039234"/>
    <lineage>
        <taxon>Archaea</taxon>
        <taxon>Methanobacteriati</taxon>
        <taxon>Methanobacteriota</taxon>
        <taxon>Stenosarchaea group</taxon>
        <taxon>Halobacteria</taxon>
        <taxon>Halobacteriales</taxon>
        <taxon>Halobacteriaceae</taxon>
        <taxon>Halobacterium</taxon>
    </lineage>
</organism>
<comment type="caution">
    <text evidence="1">The sequence shown here is derived from an EMBL/GenBank/DDBJ whole genome shotgun (WGS) entry which is preliminary data.</text>
</comment>
<dbReference type="InterPro" id="IPR055944">
    <property type="entry name" value="DUF7522"/>
</dbReference>
<dbReference type="RefSeq" id="WP_232569480.1">
    <property type="nucleotide sequence ID" value="NZ_CP089466.1"/>
</dbReference>
<dbReference type="AlphaFoldDB" id="A0ABD5NIY6"/>
<sequence>MPADSLARHIRSLDVGEPRTVVRYDGDDYDTVHQADDLDEELTDEELEEVAKHLVLKGFDDGLEQPEFARFGHLDATVRWFHEVVVLQIPLDDWSGIIVSFDRDSISDTGRLLDEILEFVEDEFHHDTEPDEVADEFADEFAQ</sequence>
<protein>
    <submittedName>
        <fullName evidence="1">Uncharacterized protein</fullName>
    </submittedName>
</protein>
<dbReference type="EMBL" id="JBHRWN010000002">
    <property type="protein sequence ID" value="MFC3478944.1"/>
    <property type="molecule type" value="Genomic_DNA"/>
</dbReference>
<evidence type="ECO:0000313" key="2">
    <source>
        <dbReference type="Proteomes" id="UP001595660"/>
    </source>
</evidence>
<dbReference type="Pfam" id="PF24366">
    <property type="entry name" value="DUF7522"/>
    <property type="match status" value="1"/>
</dbReference>
<keyword evidence="2" id="KW-1185">Reference proteome</keyword>
<accession>A0ABD5NIY6</accession>
<gene>
    <name evidence="1" type="ORF">ACFOKC_14525</name>
</gene>
<dbReference type="Proteomes" id="UP001595660">
    <property type="component" value="Unassembled WGS sequence"/>
</dbReference>
<proteinExistence type="predicted"/>
<evidence type="ECO:0000313" key="1">
    <source>
        <dbReference type="EMBL" id="MFC3478944.1"/>
    </source>
</evidence>
<name>A0ABD5NIY6_9EURY</name>